<feature type="region of interest" description="Disordered" evidence="1">
    <location>
        <begin position="465"/>
        <end position="514"/>
    </location>
</feature>
<dbReference type="OrthoDB" id="9083851at2"/>
<evidence type="ECO:0000313" key="2">
    <source>
        <dbReference type="EMBL" id="AEP09131.1"/>
    </source>
</evidence>
<evidence type="ECO:0000313" key="3">
    <source>
        <dbReference type="Proteomes" id="UP000009286"/>
    </source>
</evidence>
<accession>G2KR84</accession>
<dbReference type="HOGENOM" id="CLU_521583_0_0_5"/>
<reference evidence="2 3" key="1">
    <citation type="journal article" date="2011" name="BMC Genomics">
        <title>Genomic insights into an obligate epibiotic bacterial predator: Micavibrio aeruginosavorus ARL-13.</title>
        <authorList>
            <person name="Wang Z."/>
            <person name="Kadouri D."/>
            <person name="Wu M."/>
        </authorList>
    </citation>
    <scope>NUCLEOTIDE SEQUENCE [LARGE SCALE GENOMIC DNA]</scope>
    <source>
        <strain evidence="2 3">ARL-13</strain>
    </source>
</reference>
<gene>
    <name evidence="2" type="ordered locus">MICA_797</name>
</gene>
<evidence type="ECO:0000256" key="1">
    <source>
        <dbReference type="SAM" id="MobiDB-lite"/>
    </source>
</evidence>
<keyword evidence="3" id="KW-1185">Reference proteome</keyword>
<protein>
    <submittedName>
        <fullName evidence="2">Uncharacterized protein</fullName>
    </submittedName>
</protein>
<dbReference type="RefSeq" id="WP_014102354.1">
    <property type="nucleotide sequence ID" value="NC_016026.1"/>
</dbReference>
<dbReference type="AlphaFoldDB" id="G2KR84"/>
<proteinExistence type="predicted"/>
<dbReference type="Proteomes" id="UP000009286">
    <property type="component" value="Chromosome"/>
</dbReference>
<organism evidence="2 3">
    <name type="scientific">Micavibrio aeruginosavorus (strain ARL-13)</name>
    <dbReference type="NCBI Taxonomy" id="856793"/>
    <lineage>
        <taxon>Bacteria</taxon>
        <taxon>Pseudomonadati</taxon>
        <taxon>Bdellovibrionota</taxon>
        <taxon>Bdellovibrionia</taxon>
        <taxon>Bdellovibrionales</taxon>
        <taxon>Pseudobdellovibrionaceae</taxon>
        <taxon>Micavibrio</taxon>
    </lineage>
</organism>
<dbReference type="KEGG" id="mai:MICA_797"/>
<sequence>MAIPSDLAEQICHSVARQVRDHDRTVHLVFLAHRNGQRLEALSSASQELLTHPAGEAAIRMLKTGQDDERSSFLGLGIWRESLFGGLASQDNILALATFNMDDIDNAHAARALAWHLAWFALRMAALRNNPDYETDFRGGILLPDPNDTTNPATCMRADVFSSIMGCINGDKDAIEKLAHDRAMAALQRRPGATPEQYPFALAKDATEYAYAEMMRRPPARKKQIDTAMKIAEQIGLTYDGVSLNQWIYFCQPAQDMAWRGEPRDIILSAAVNTSHDTFIRATGFLVSELTHIQPASILAIHDIHSPFAEDKYNQRLHERMIDRVIHDVIEIGMGSRNSTAFREAANRQNEGLIDGHIAGWCAAALQAAGRAFEAALASGSKTPDEAARREFEGTRHKTAWEALRTVGENIMEKYRQGQIVTFSDILDFCEDSPALASVSSAIAVTIKDPAYVRKLQAANDLNIIPDDARPTPPLVPRAPTTPAMTPRAPGLGGGSSSARPPQTSQDDDGLSDQ</sequence>
<dbReference type="EMBL" id="CP002382">
    <property type="protein sequence ID" value="AEP09131.1"/>
    <property type="molecule type" value="Genomic_DNA"/>
</dbReference>
<name>G2KR84_MICAA</name>
<feature type="compositionally biased region" description="Low complexity" evidence="1">
    <location>
        <begin position="478"/>
        <end position="490"/>
    </location>
</feature>